<dbReference type="InterPro" id="IPR023608">
    <property type="entry name" value="Transglutaminase_animal"/>
</dbReference>
<dbReference type="GO" id="GO:0046872">
    <property type="term" value="F:metal ion binding"/>
    <property type="evidence" value="ECO:0007669"/>
    <property type="project" value="UniProtKB-KW"/>
</dbReference>
<evidence type="ECO:0000259" key="4">
    <source>
        <dbReference type="SMART" id="SM00460"/>
    </source>
</evidence>
<name>A0A8J4YD01_CHIOP</name>
<comment type="similarity">
    <text evidence="1">Belongs to the transglutaminase superfamily. Transglutaminase family.</text>
</comment>
<evidence type="ECO:0000256" key="1">
    <source>
        <dbReference type="ARBA" id="ARBA00005968"/>
    </source>
</evidence>
<feature type="binding site" evidence="3">
    <location>
        <position position="269"/>
    </location>
    <ligand>
        <name>Ca(2+)</name>
        <dbReference type="ChEBI" id="CHEBI:29108"/>
    </ligand>
</feature>
<dbReference type="FunFam" id="2.60.40.10:FF:000090">
    <property type="entry name" value="Protein-glutamine gamma-glutamyltransferase 2"/>
    <property type="match status" value="1"/>
</dbReference>
<dbReference type="PANTHER" id="PTHR11590:SF40">
    <property type="entry name" value="HEMOCYTE PROTEIN-GLUTAMINE GAMMA-GLUTAMYLTRANSFERASE-LIKE PROTEIN"/>
    <property type="match status" value="1"/>
</dbReference>
<keyword evidence="3" id="KW-0479">Metal-binding</keyword>
<dbReference type="InterPro" id="IPR013783">
    <property type="entry name" value="Ig-like_fold"/>
</dbReference>
<keyword evidence="6" id="KW-1185">Reference proteome</keyword>
<protein>
    <submittedName>
        <fullName evidence="5">Hemocyte protein-glutamine gamma-glutamyltransferase</fullName>
    </submittedName>
</protein>
<feature type="domain" description="Transglutaminase-like" evidence="4">
    <location>
        <begin position="135"/>
        <end position="232"/>
    </location>
</feature>
<feature type="binding site" evidence="3">
    <location>
        <position position="331"/>
    </location>
    <ligand>
        <name>Ca(2+)</name>
        <dbReference type="ChEBI" id="CHEBI:29108"/>
    </ligand>
</feature>
<organism evidence="5 6">
    <name type="scientific">Chionoecetes opilio</name>
    <name type="common">Atlantic snow crab</name>
    <name type="synonym">Cancer opilio</name>
    <dbReference type="NCBI Taxonomy" id="41210"/>
    <lineage>
        <taxon>Eukaryota</taxon>
        <taxon>Metazoa</taxon>
        <taxon>Ecdysozoa</taxon>
        <taxon>Arthropoda</taxon>
        <taxon>Crustacea</taxon>
        <taxon>Multicrustacea</taxon>
        <taxon>Malacostraca</taxon>
        <taxon>Eumalacostraca</taxon>
        <taxon>Eucarida</taxon>
        <taxon>Decapoda</taxon>
        <taxon>Pleocyemata</taxon>
        <taxon>Brachyura</taxon>
        <taxon>Eubrachyura</taxon>
        <taxon>Majoidea</taxon>
        <taxon>Majidae</taxon>
        <taxon>Chionoecetes</taxon>
    </lineage>
</organism>
<dbReference type="PANTHER" id="PTHR11590">
    <property type="entry name" value="PROTEIN-GLUTAMINE GAMMA-GLUTAMYLTRANSFERASE"/>
    <property type="match status" value="1"/>
</dbReference>
<dbReference type="Pfam" id="PF01841">
    <property type="entry name" value="Transglut_core"/>
    <property type="match status" value="1"/>
</dbReference>
<dbReference type="OrthoDB" id="6353348at2759"/>
<evidence type="ECO:0000313" key="6">
    <source>
        <dbReference type="Proteomes" id="UP000770661"/>
    </source>
</evidence>
<dbReference type="PIRSF" id="PIRSF000459">
    <property type="entry name" value="TGM_EBP42"/>
    <property type="match status" value="1"/>
</dbReference>
<feature type="binding site" evidence="3">
    <location>
        <position position="326"/>
    </location>
    <ligand>
        <name>Ca(2+)</name>
        <dbReference type="ChEBI" id="CHEBI:29108"/>
    </ligand>
</feature>
<dbReference type="EMBL" id="JACEEZ010006094">
    <property type="protein sequence ID" value="KAG0725052.1"/>
    <property type="molecule type" value="Genomic_DNA"/>
</dbReference>
<dbReference type="InterPro" id="IPR038765">
    <property type="entry name" value="Papain-like_cys_pep_sf"/>
</dbReference>
<dbReference type="SUPFAM" id="SSF54001">
    <property type="entry name" value="Cysteine proteinases"/>
    <property type="match status" value="1"/>
</dbReference>
<dbReference type="Gene3D" id="2.60.40.10">
    <property type="entry name" value="Immunoglobulins"/>
    <property type="match status" value="2"/>
</dbReference>
<dbReference type="InterPro" id="IPR036238">
    <property type="entry name" value="Transglutaminase_C_sf"/>
</dbReference>
<dbReference type="InterPro" id="IPR002931">
    <property type="entry name" value="Transglutaminase-like"/>
</dbReference>
<dbReference type="AlphaFoldDB" id="A0A8J4YD01"/>
<dbReference type="InterPro" id="IPR050779">
    <property type="entry name" value="Transglutaminase"/>
</dbReference>
<feature type="binding site" evidence="3">
    <location>
        <position position="271"/>
    </location>
    <ligand>
        <name>Ca(2+)</name>
        <dbReference type="ChEBI" id="CHEBI:29108"/>
    </ligand>
</feature>
<evidence type="ECO:0000256" key="3">
    <source>
        <dbReference type="PIRSR" id="PIRSR000459-2"/>
    </source>
</evidence>
<dbReference type="Gene3D" id="3.90.260.10">
    <property type="entry name" value="Transglutaminase-like"/>
    <property type="match status" value="1"/>
</dbReference>
<dbReference type="GO" id="GO:0003810">
    <property type="term" value="F:protein-glutamine gamma-glutamyltransferase activity"/>
    <property type="evidence" value="ECO:0007669"/>
    <property type="project" value="InterPro"/>
</dbReference>
<feature type="active site" evidence="2">
    <location>
        <position position="143"/>
    </location>
</feature>
<comment type="caution">
    <text evidence="5">The sequence shown here is derived from an EMBL/GenBank/DDBJ whole genome shotgun (WGS) entry which is preliminary data.</text>
</comment>
<evidence type="ECO:0000313" key="5">
    <source>
        <dbReference type="EMBL" id="KAG0725052.1"/>
    </source>
</evidence>
<accession>A0A8J4YD01</accession>
<dbReference type="InterPro" id="IPR008958">
    <property type="entry name" value="Transglutaminase_C"/>
</dbReference>
<dbReference type="SMART" id="SM00460">
    <property type="entry name" value="TGc"/>
    <property type="match status" value="1"/>
</dbReference>
<evidence type="ECO:0000256" key="2">
    <source>
        <dbReference type="PIRSR" id="PIRSR000459-1"/>
    </source>
</evidence>
<dbReference type="FunFam" id="3.90.260.10:FF:000002">
    <property type="entry name" value="Erythrocyte membrane protein band 4.2"/>
    <property type="match status" value="1"/>
</dbReference>
<dbReference type="InterPro" id="IPR036985">
    <property type="entry name" value="Transglutaminase-like_sf"/>
</dbReference>
<feature type="active site" evidence="2">
    <location>
        <position position="206"/>
    </location>
</feature>
<proteinExistence type="inferred from homology"/>
<dbReference type="Pfam" id="PF00927">
    <property type="entry name" value="Transglut_C"/>
    <property type="match status" value="2"/>
</dbReference>
<dbReference type="SUPFAM" id="SSF49309">
    <property type="entry name" value="Transglutaminase, two C-terminal domains"/>
    <property type="match status" value="2"/>
</dbReference>
<gene>
    <name evidence="5" type="primary">TGMH_0</name>
    <name evidence="5" type="ORF">GWK47_039371</name>
</gene>
<feature type="active site" evidence="2">
    <location>
        <position position="229"/>
    </location>
</feature>
<sequence length="574" mass="65053">MGWKGRRVVLTAVMGRVKGDGRGNDDTVFMEDEVKREEYVMNEQGKVFVGAYKQSRGRPWAFGQFDDVVLPVAVYLLEISRIADPERGNPVKVVNSSDESGVLSGRWDGEYSDGVAPYKWSGSVRILEEYVKSGYQPVKYGQCWVFSALVTTVCRALGIPCRSVTNFVSAHDTNSSLTIDKFFDKQGEEIEGGPDGENYDSIWNFHVWNDVWMVRNDLPPGYGGWQAIDSTPQEESDHKMQCGPVSLVAIRRGDIGLSYDAPFVFAEVNADVMHWGEDKDSEWGWTRLKMNKYHVGRAILTKGPGKDDDAGEGDQEDVVNEYKNKEGTTSERLAIHNAIRGSSRAMQYYNFKKDVKEDVTFDLIEIEKIIVGRPFQVKVVVRNDSDQPRKVHAFLNSRSLYYTGVSVSHIKKAEGTFVLKPKASQDVAMTVQYSEYWKKLVEHCMMKIYAICRVEETGQTWTDEDDFTVEKPRLEIKIQKEKEVRVRKMCEATFSFTNPLDVPLTDCQLSVDGAGLMRPRAITVKNDIAPQAKFTHTMRFLPRVHGQRKVIATFNAKELFDVSGSKTLTVLKRE</sequence>
<keyword evidence="3" id="KW-0106">Calcium</keyword>
<dbReference type="Proteomes" id="UP000770661">
    <property type="component" value="Unassembled WGS sequence"/>
</dbReference>
<comment type="cofactor">
    <cofactor evidence="3">
        <name>Ca(2+)</name>
        <dbReference type="ChEBI" id="CHEBI:29108"/>
    </cofactor>
    <text evidence="3">Binds 1 Ca(2+) ion per subunit.</text>
</comment>
<dbReference type="FunFam" id="2.60.40.10:FF:000171">
    <property type="entry name" value="protein-glutamine gamma-glutamyltransferase 6"/>
    <property type="match status" value="1"/>
</dbReference>
<reference evidence="5" key="1">
    <citation type="submission" date="2020-07" db="EMBL/GenBank/DDBJ databases">
        <title>The High-quality genome of the commercially important snow crab, Chionoecetes opilio.</title>
        <authorList>
            <person name="Jeong J.-H."/>
            <person name="Ryu S."/>
        </authorList>
    </citation>
    <scope>NUCLEOTIDE SEQUENCE</scope>
    <source>
        <strain evidence="5">MADBK_172401_WGS</strain>
        <tissue evidence="5">Digestive gland</tissue>
    </source>
</reference>